<evidence type="ECO:0000313" key="5">
    <source>
        <dbReference type="EMBL" id="KAF4658922.1"/>
    </source>
</evidence>
<dbReference type="PANTHER" id="PTHR10794">
    <property type="entry name" value="ABHYDROLASE DOMAIN-CONTAINING PROTEIN"/>
    <property type="match status" value="1"/>
</dbReference>
<dbReference type="EMBL" id="JABAHT010000459">
    <property type="protein sequence ID" value="KAF4655568.1"/>
    <property type="molecule type" value="Genomic_DNA"/>
</dbReference>
<accession>A0A7J6L8N0</accession>
<dbReference type="GO" id="GO:0047372">
    <property type="term" value="F:monoacylglycerol lipase activity"/>
    <property type="evidence" value="ECO:0007669"/>
    <property type="project" value="TreeGrafter"/>
</dbReference>
<evidence type="ECO:0000256" key="3">
    <source>
        <dbReference type="SAM" id="Phobius"/>
    </source>
</evidence>
<comment type="similarity">
    <text evidence="1">Belongs to the AB hydrolase superfamily. AB hydrolase 4 family.</text>
</comment>
<dbReference type="Proteomes" id="UP000570595">
    <property type="component" value="Unassembled WGS sequence"/>
</dbReference>
<evidence type="ECO:0000256" key="1">
    <source>
        <dbReference type="ARBA" id="ARBA00010884"/>
    </source>
</evidence>
<dbReference type="InterPro" id="IPR050960">
    <property type="entry name" value="AB_hydrolase_4_sf"/>
</dbReference>
<feature type="region of interest" description="Disordered" evidence="2">
    <location>
        <begin position="237"/>
        <end position="267"/>
    </location>
</feature>
<protein>
    <submittedName>
        <fullName evidence="4">Phospholipase abhd3</fullName>
    </submittedName>
</protein>
<dbReference type="AlphaFoldDB" id="A0A7J6L8N0"/>
<comment type="caution">
    <text evidence="4">The sequence shown here is derived from an EMBL/GenBank/DDBJ whole genome shotgun (WGS) entry which is preliminary data.</text>
</comment>
<dbReference type="EMBL" id="JABANN010000453">
    <property type="protein sequence ID" value="KAF4658922.1"/>
    <property type="molecule type" value="Genomic_DNA"/>
</dbReference>
<keyword evidence="3" id="KW-0472">Membrane</keyword>
<keyword evidence="3" id="KW-0812">Transmembrane</keyword>
<evidence type="ECO:0000313" key="6">
    <source>
        <dbReference type="Proteomes" id="UP000570595"/>
    </source>
</evidence>
<evidence type="ECO:0000256" key="2">
    <source>
        <dbReference type="SAM" id="MobiDB-lite"/>
    </source>
</evidence>
<dbReference type="Proteomes" id="UP000572268">
    <property type="component" value="Unassembled WGS sequence"/>
</dbReference>
<dbReference type="PANTHER" id="PTHR10794:SF63">
    <property type="entry name" value="ALPHA_BETA HYDROLASE 1, ISOFORM A"/>
    <property type="match status" value="1"/>
</dbReference>
<organism evidence="4 6">
    <name type="scientific">Perkinsus olseni</name>
    <name type="common">Perkinsus atlanticus</name>
    <dbReference type="NCBI Taxonomy" id="32597"/>
    <lineage>
        <taxon>Eukaryota</taxon>
        <taxon>Sar</taxon>
        <taxon>Alveolata</taxon>
        <taxon>Perkinsozoa</taxon>
        <taxon>Perkinsea</taxon>
        <taxon>Perkinsida</taxon>
        <taxon>Perkinsidae</taxon>
        <taxon>Perkinsus</taxon>
    </lineage>
</organism>
<sequence length="499" mass="53083">MASDILLDVGGTLEYLYTLLGPRWMLLGAALILWALHYLMLLHQRPYVYFSGTRSTRILELCPAATTSFSPALWCLGSGTLQTLAGTWPLGNVDEHTPPAPPLPGACQYSREFIQVSTGRTVSLDWLPIDDRGTPPGSGLRPQDCFALLIILNDGVGGALVNGCIIETIQYAKSLGFACVVVNLPGAGGTVAPLPAKGGGGSLTPCASVLRPSFRKEIAEAMDAIDRRLRNWEQLLQQTTPRQRSPDDRSSPAGSTPRPAFPQPSGPVSLPKGLIAFSAGGLHALDYLAHYTPRSSSSNDQLAGTPEPSPDEHTSASSPAVGGIGACAFGHVPLKPEKWAADSSSAKSDFLARCKVLLRQCCAAGDSDVDQCQAALKAETLLEFETALLPLTGPPVAAFKPYDSVSTLTIPTCLYFSRDDPTMDFDSDVDLLQLAAKGKDHLVTAVTETGGHCGGFSTGSLFRSRKPSSSRRDHPDTGIRYSVMFMVDFIAASLRPVLL</sequence>
<gene>
    <name evidence="4" type="primary">ABHD3_3</name>
    <name evidence="5" type="synonym">ABHD3</name>
    <name evidence="5" type="ORF">FOL46_006786</name>
    <name evidence="4" type="ORF">FOZ61_007499</name>
</gene>
<dbReference type="GO" id="GO:0034338">
    <property type="term" value="F:short-chain carboxylesterase activity"/>
    <property type="evidence" value="ECO:0007669"/>
    <property type="project" value="TreeGrafter"/>
</dbReference>
<feature type="transmembrane region" description="Helical" evidence="3">
    <location>
        <begin position="24"/>
        <end position="42"/>
    </location>
</feature>
<feature type="region of interest" description="Disordered" evidence="2">
    <location>
        <begin position="295"/>
        <end position="318"/>
    </location>
</feature>
<evidence type="ECO:0000313" key="7">
    <source>
        <dbReference type="Proteomes" id="UP000572268"/>
    </source>
</evidence>
<dbReference type="Gene3D" id="3.40.50.1820">
    <property type="entry name" value="alpha/beta hydrolase"/>
    <property type="match status" value="1"/>
</dbReference>
<dbReference type="SUPFAM" id="SSF53474">
    <property type="entry name" value="alpha/beta-Hydrolases"/>
    <property type="match status" value="1"/>
</dbReference>
<dbReference type="InterPro" id="IPR029058">
    <property type="entry name" value="AB_hydrolase_fold"/>
</dbReference>
<name>A0A7J6L8N0_PEROL</name>
<keyword evidence="3" id="KW-1133">Transmembrane helix</keyword>
<reference evidence="6 7" key="1">
    <citation type="submission" date="2020-04" db="EMBL/GenBank/DDBJ databases">
        <title>Perkinsus olseni comparative genomics.</title>
        <authorList>
            <person name="Bogema D.R."/>
        </authorList>
    </citation>
    <scope>NUCLEOTIDE SEQUENCE [LARGE SCALE GENOMIC DNA]</scope>
    <source>
        <strain evidence="4">ATCC PRA-179</strain>
        <strain evidence="5">ATCC PRA-31</strain>
    </source>
</reference>
<proteinExistence type="inferred from homology"/>
<evidence type="ECO:0000313" key="4">
    <source>
        <dbReference type="EMBL" id="KAF4655568.1"/>
    </source>
</evidence>
<dbReference type="OrthoDB" id="423015at2759"/>